<dbReference type="GeneID" id="59310274"/>
<evidence type="ECO:0000313" key="2">
    <source>
        <dbReference type="Proteomes" id="UP000547976"/>
    </source>
</evidence>
<keyword evidence="2" id="KW-1185">Reference proteome</keyword>
<accession>A0A8H5LG72</accession>
<sequence length="179" mass="19937">MGETHRYKTEALSNVGEYLLKRAATTRCKDDEQEATRFFQKAIMKTQSSVKSRMEAACRVIFIYTSRSEWQLAYQAAVLAIDLLPQLAIRSLGNTDKQELLTIAAGLSSHAAGLALQLGKVPMVALNMLERGRGMIASSLDDLHMNLDNVKAKHPDLATRIVSLRNQLGRDEIPMESEF</sequence>
<protein>
    <submittedName>
        <fullName evidence="1">30S ribosomal S17P protein</fullName>
    </submittedName>
</protein>
<reference evidence="1 2" key="1">
    <citation type="submission" date="2020-05" db="EMBL/GenBank/DDBJ databases">
        <title>Identification and distribution of gene clusters putatively required for synthesis of sphingolipid metabolism inhibitors in phylogenetically diverse species of the filamentous fungus Fusarium.</title>
        <authorList>
            <person name="Kim H.-S."/>
            <person name="Busman M."/>
            <person name="Brown D.W."/>
            <person name="Divon H."/>
            <person name="Uhlig S."/>
            <person name="Proctor R.H."/>
        </authorList>
    </citation>
    <scope>NUCLEOTIDE SEQUENCE [LARGE SCALE GENOMIC DNA]</scope>
    <source>
        <strain evidence="1 2">NRRL 66333</strain>
    </source>
</reference>
<name>A0A8H5LG72_GIBSU</name>
<dbReference type="AlphaFoldDB" id="A0A8H5LG72"/>
<dbReference type="RefSeq" id="XP_036533562.1">
    <property type="nucleotide sequence ID" value="XM_036675556.1"/>
</dbReference>
<proteinExistence type="predicted"/>
<gene>
    <name evidence="1" type="ORF">FSUBG_10928</name>
</gene>
<dbReference type="EMBL" id="JAAOAV010000197">
    <property type="protein sequence ID" value="KAF5590090.1"/>
    <property type="molecule type" value="Genomic_DNA"/>
</dbReference>
<dbReference type="Proteomes" id="UP000547976">
    <property type="component" value="Unassembled WGS sequence"/>
</dbReference>
<organism evidence="1 2">
    <name type="scientific">Gibberella subglutinans</name>
    <name type="common">Fusarium subglutinans</name>
    <dbReference type="NCBI Taxonomy" id="42677"/>
    <lineage>
        <taxon>Eukaryota</taxon>
        <taxon>Fungi</taxon>
        <taxon>Dikarya</taxon>
        <taxon>Ascomycota</taxon>
        <taxon>Pezizomycotina</taxon>
        <taxon>Sordariomycetes</taxon>
        <taxon>Hypocreomycetidae</taxon>
        <taxon>Hypocreales</taxon>
        <taxon>Nectriaceae</taxon>
        <taxon>Fusarium</taxon>
        <taxon>Fusarium fujikuroi species complex</taxon>
    </lineage>
</organism>
<comment type="caution">
    <text evidence="1">The sequence shown here is derived from an EMBL/GenBank/DDBJ whole genome shotgun (WGS) entry which is preliminary data.</text>
</comment>
<evidence type="ECO:0000313" key="1">
    <source>
        <dbReference type="EMBL" id="KAF5590090.1"/>
    </source>
</evidence>
<dbReference type="OrthoDB" id="9991317at2759"/>